<organism evidence="1 2">
    <name type="scientific">Punica granatum</name>
    <name type="common">Pomegranate</name>
    <dbReference type="NCBI Taxonomy" id="22663"/>
    <lineage>
        <taxon>Eukaryota</taxon>
        <taxon>Viridiplantae</taxon>
        <taxon>Streptophyta</taxon>
        <taxon>Embryophyta</taxon>
        <taxon>Tracheophyta</taxon>
        <taxon>Spermatophyta</taxon>
        <taxon>Magnoliopsida</taxon>
        <taxon>eudicotyledons</taxon>
        <taxon>Gunneridae</taxon>
        <taxon>Pentapetalae</taxon>
        <taxon>rosids</taxon>
        <taxon>malvids</taxon>
        <taxon>Myrtales</taxon>
        <taxon>Lythraceae</taxon>
        <taxon>Punica</taxon>
    </lineage>
</organism>
<gene>
    <name evidence="1" type="ORF">CRG98_019298</name>
</gene>
<evidence type="ECO:0000313" key="2">
    <source>
        <dbReference type="Proteomes" id="UP000233551"/>
    </source>
</evidence>
<dbReference type="Proteomes" id="UP000233551">
    <property type="component" value="Unassembled WGS sequence"/>
</dbReference>
<sequence>MALDENMNFPPLASVPFRSVSTVRFDPSEPRPVRSKQVRYFGHFEAAINAKSGQPPLRSPEAVERSPEAVEDTAYCCSRYQVNMVAGDGGDGSS</sequence>
<reference evidence="1 2" key="1">
    <citation type="submission" date="2017-11" db="EMBL/GenBank/DDBJ databases">
        <title>De-novo sequencing of pomegranate (Punica granatum L.) genome.</title>
        <authorList>
            <person name="Akparov Z."/>
            <person name="Amiraslanov A."/>
            <person name="Hajiyeva S."/>
            <person name="Abbasov M."/>
            <person name="Kaur K."/>
            <person name="Hamwieh A."/>
            <person name="Solovyev V."/>
            <person name="Salamov A."/>
            <person name="Braich B."/>
            <person name="Kosarev P."/>
            <person name="Mahmoud A."/>
            <person name="Hajiyev E."/>
            <person name="Babayeva S."/>
            <person name="Izzatullayeva V."/>
            <person name="Mammadov A."/>
            <person name="Mammadov A."/>
            <person name="Sharifova S."/>
            <person name="Ojaghi J."/>
            <person name="Eynullazada K."/>
            <person name="Bayramov B."/>
            <person name="Abdulazimova A."/>
            <person name="Shahmuradov I."/>
        </authorList>
    </citation>
    <scope>NUCLEOTIDE SEQUENCE [LARGE SCALE GENOMIC DNA]</scope>
    <source>
        <strain evidence="2">cv. AG2017</strain>
        <tissue evidence="1">Leaf</tissue>
    </source>
</reference>
<proteinExistence type="predicted"/>
<keyword evidence="2" id="KW-1185">Reference proteome</keyword>
<protein>
    <submittedName>
        <fullName evidence="1">Uncharacterized protein</fullName>
    </submittedName>
</protein>
<name>A0A2I0JVT1_PUNGR</name>
<dbReference type="EMBL" id="PGOL01001168">
    <property type="protein sequence ID" value="PKI60362.1"/>
    <property type="molecule type" value="Genomic_DNA"/>
</dbReference>
<evidence type="ECO:0000313" key="1">
    <source>
        <dbReference type="EMBL" id="PKI60362.1"/>
    </source>
</evidence>
<accession>A0A2I0JVT1</accession>
<comment type="caution">
    <text evidence="1">The sequence shown here is derived from an EMBL/GenBank/DDBJ whole genome shotgun (WGS) entry which is preliminary data.</text>
</comment>
<dbReference type="AlphaFoldDB" id="A0A2I0JVT1"/>